<dbReference type="GO" id="GO:0015627">
    <property type="term" value="C:type II protein secretion system complex"/>
    <property type="evidence" value="ECO:0007669"/>
    <property type="project" value="InterPro"/>
</dbReference>
<keyword evidence="5" id="KW-1003">Cell membrane</keyword>
<protein>
    <recommendedName>
        <fullName evidence="3">Type II secretion system protein N</fullName>
    </recommendedName>
    <alternativeName>
        <fullName evidence="10">General secretion pathway protein N</fullName>
    </alternativeName>
</protein>
<keyword evidence="8" id="KW-0653">Protein transport</keyword>
<evidence type="ECO:0000256" key="5">
    <source>
        <dbReference type="ARBA" id="ARBA00022475"/>
    </source>
</evidence>
<dbReference type="GeneID" id="35870774"/>
<evidence type="ECO:0000256" key="10">
    <source>
        <dbReference type="ARBA" id="ARBA00030772"/>
    </source>
</evidence>
<dbReference type="Pfam" id="PF01203">
    <property type="entry name" value="T2SSN"/>
    <property type="match status" value="1"/>
</dbReference>
<reference evidence="11 12" key="1">
    <citation type="submission" date="2016-10" db="EMBL/GenBank/DDBJ databases">
        <authorList>
            <person name="de Groot N.N."/>
        </authorList>
    </citation>
    <scope>NUCLEOTIDE SEQUENCE [LARGE SCALE GENOMIC DNA]</scope>
    <source>
        <strain evidence="11 12">DSM 15893</strain>
    </source>
</reference>
<keyword evidence="9" id="KW-0472">Membrane</keyword>
<evidence type="ECO:0000313" key="12">
    <source>
        <dbReference type="Proteomes" id="UP000182692"/>
    </source>
</evidence>
<comment type="similarity">
    <text evidence="2">Belongs to the GSP N family.</text>
</comment>
<keyword evidence="4" id="KW-0813">Transport</keyword>
<comment type="subcellular location">
    <subcellularLocation>
        <location evidence="1">Cell inner membrane</location>
    </subcellularLocation>
</comment>
<evidence type="ECO:0000256" key="8">
    <source>
        <dbReference type="ARBA" id="ARBA00022927"/>
    </source>
</evidence>
<dbReference type="OrthoDB" id="6118198at2"/>
<gene>
    <name evidence="11" type="ORF">SAMN03084138_02724</name>
</gene>
<dbReference type="GO" id="GO:0005886">
    <property type="term" value="C:plasma membrane"/>
    <property type="evidence" value="ECO:0007669"/>
    <property type="project" value="UniProtKB-SubCell"/>
</dbReference>
<name>A0A1I5S0H3_9GAMM</name>
<evidence type="ECO:0000256" key="2">
    <source>
        <dbReference type="ARBA" id="ARBA00007208"/>
    </source>
</evidence>
<evidence type="ECO:0000256" key="1">
    <source>
        <dbReference type="ARBA" id="ARBA00004533"/>
    </source>
</evidence>
<evidence type="ECO:0000256" key="4">
    <source>
        <dbReference type="ARBA" id="ARBA00022448"/>
    </source>
</evidence>
<keyword evidence="7" id="KW-0812">Transmembrane</keyword>
<evidence type="ECO:0000256" key="6">
    <source>
        <dbReference type="ARBA" id="ARBA00022519"/>
    </source>
</evidence>
<evidence type="ECO:0000256" key="9">
    <source>
        <dbReference type="ARBA" id="ARBA00023136"/>
    </source>
</evidence>
<organism evidence="11 12">
    <name type="scientific">Enterovibrio norvegicus DSM 15893</name>
    <dbReference type="NCBI Taxonomy" id="1121869"/>
    <lineage>
        <taxon>Bacteria</taxon>
        <taxon>Pseudomonadati</taxon>
        <taxon>Pseudomonadota</taxon>
        <taxon>Gammaproteobacteria</taxon>
        <taxon>Vibrionales</taxon>
        <taxon>Vibrionaceae</taxon>
        <taxon>Enterovibrio</taxon>
    </lineage>
</organism>
<evidence type="ECO:0000313" key="11">
    <source>
        <dbReference type="EMBL" id="SFP64031.1"/>
    </source>
</evidence>
<dbReference type="STRING" id="1121869.SAMN03084138_02724"/>
<evidence type="ECO:0000256" key="7">
    <source>
        <dbReference type="ARBA" id="ARBA00022692"/>
    </source>
</evidence>
<dbReference type="GO" id="GO:0015628">
    <property type="term" value="P:protein secretion by the type II secretion system"/>
    <property type="evidence" value="ECO:0007669"/>
    <property type="project" value="InterPro"/>
</dbReference>
<proteinExistence type="inferred from homology"/>
<dbReference type="EMBL" id="FOWR01000019">
    <property type="protein sequence ID" value="SFP64031.1"/>
    <property type="molecule type" value="Genomic_DNA"/>
</dbReference>
<dbReference type="AlphaFoldDB" id="A0A1I5S0H3"/>
<dbReference type="InterPro" id="IPR022792">
    <property type="entry name" value="T2SS_protein-GspN"/>
</dbReference>
<dbReference type="RefSeq" id="WP_074927314.1">
    <property type="nucleotide sequence ID" value="NZ_FOWR01000019.1"/>
</dbReference>
<keyword evidence="6" id="KW-0997">Cell inner membrane</keyword>
<dbReference type="Proteomes" id="UP000182692">
    <property type="component" value="Unassembled WGS sequence"/>
</dbReference>
<sequence length="247" mass="26437">MKGKIFTGLVFVILLVISVIVHIPASFALRHLPSNTGADFTGVSGTVWNGSVKQFTWQGQPLGTLNWTLNVLPLFTGKADVSVRLAGSGVSARGNVGYGFNGVFAKQLLLSAPASFIQSYVPYPLPVGVSGQFDVTVRDYLMNEPFCDTLDGNIAWSQGNVSSPLGNVDPGLVVADVTCDEGSLVLNGDSKSDALQSEFTLSLDPSQRYNINGWFIPGDALPDSMKNQLSWLGKPDNEGRYRLSFGS</sequence>
<accession>A0A1I5S0H3</accession>
<evidence type="ECO:0000256" key="3">
    <source>
        <dbReference type="ARBA" id="ARBA00021563"/>
    </source>
</evidence>